<name>A0A010T9Z8_PSEFL</name>
<accession>A0A010T9Z8</accession>
<dbReference type="Proteomes" id="UP000022611">
    <property type="component" value="Unassembled WGS sequence"/>
</dbReference>
<evidence type="ECO:0000313" key="1">
    <source>
        <dbReference type="EMBL" id="EXF94147.1"/>
    </source>
</evidence>
<sequence>MNRQEEFLATALEVHHEYEEATVAVHKMMRENRAVGSEWDAAVARQIASLDAWMELPNEFGDFKADD</sequence>
<organism evidence="1 2">
    <name type="scientific">Pseudomonas fluorescens HK44</name>
    <dbReference type="NCBI Taxonomy" id="1042209"/>
    <lineage>
        <taxon>Bacteria</taxon>
        <taxon>Pseudomonadati</taxon>
        <taxon>Pseudomonadota</taxon>
        <taxon>Gammaproteobacteria</taxon>
        <taxon>Pseudomonadales</taxon>
        <taxon>Pseudomonadaceae</taxon>
        <taxon>Pseudomonas</taxon>
    </lineage>
</organism>
<proteinExistence type="predicted"/>
<gene>
    <name evidence="1" type="ORF">HK44_008655</name>
</gene>
<dbReference type="AlphaFoldDB" id="A0A010T9Z8"/>
<evidence type="ECO:0000313" key="2">
    <source>
        <dbReference type="Proteomes" id="UP000022611"/>
    </source>
</evidence>
<dbReference type="EMBL" id="AFOY02000015">
    <property type="protein sequence ID" value="EXF94147.1"/>
    <property type="molecule type" value="Genomic_DNA"/>
</dbReference>
<dbReference type="PATRIC" id="fig|1042209.11.peg.4120"/>
<dbReference type="OrthoDB" id="6912286at2"/>
<dbReference type="RefSeq" id="WP_019690003.1">
    <property type="nucleotide sequence ID" value="NZ_AFOY02000015.1"/>
</dbReference>
<reference evidence="1 2" key="1">
    <citation type="journal article" date="2011" name="J. Bacteriol.">
        <title>Draft genome sequence of the polycyclic aromatic hydrocarbon-degrading, genetically engineered bioluminescent bioreporter Pseudomonas fluorescens HK44.</title>
        <authorList>
            <person name="Chauhan A."/>
            <person name="Layton A.C."/>
            <person name="Williams D.E."/>
            <person name="Smartt A.E."/>
            <person name="Ripp S."/>
            <person name="Karpinets T.V."/>
            <person name="Brown S.D."/>
            <person name="Sayler G.S."/>
        </authorList>
    </citation>
    <scope>NUCLEOTIDE SEQUENCE [LARGE SCALE GENOMIC DNA]</scope>
    <source>
        <strain evidence="1 2">HK44</strain>
    </source>
</reference>
<protein>
    <submittedName>
        <fullName evidence="1">Uncharacterized protein</fullName>
    </submittedName>
</protein>
<comment type="caution">
    <text evidence="1">The sequence shown here is derived from an EMBL/GenBank/DDBJ whole genome shotgun (WGS) entry which is preliminary data.</text>
</comment>
<dbReference type="HOGENOM" id="CLU_2809151_0_0_6"/>